<dbReference type="InterPro" id="IPR017034">
    <property type="entry name" value="Abi_system_AbiD/AbiF"/>
</dbReference>
<dbReference type="InterPro" id="IPR011664">
    <property type="entry name" value="Abi_system_AbiD/AbiF-like"/>
</dbReference>
<dbReference type="Pfam" id="PF07751">
    <property type="entry name" value="Abi_2"/>
    <property type="match status" value="1"/>
</dbReference>
<protein>
    <submittedName>
        <fullName evidence="1">ABC transporter permease</fullName>
    </submittedName>
</protein>
<dbReference type="PIRSF" id="PIRSF034934">
    <property type="entry name" value="AbiF_AbiD"/>
    <property type="match status" value="1"/>
</dbReference>
<evidence type="ECO:0000313" key="2">
    <source>
        <dbReference type="Proteomes" id="UP000289856"/>
    </source>
</evidence>
<organism evidence="1 2">
    <name type="scientific">Cohnella abietis</name>
    <dbReference type="NCBI Taxonomy" id="2507935"/>
    <lineage>
        <taxon>Bacteria</taxon>
        <taxon>Bacillati</taxon>
        <taxon>Bacillota</taxon>
        <taxon>Bacilli</taxon>
        <taxon>Bacillales</taxon>
        <taxon>Paenibacillaceae</taxon>
        <taxon>Cohnella</taxon>
    </lineage>
</organism>
<dbReference type="AlphaFoldDB" id="A0A3T1DET7"/>
<keyword evidence="2" id="KW-1185">Reference proteome</keyword>
<gene>
    <name evidence="1" type="ORF">KCTCHS21_60750</name>
</gene>
<dbReference type="RefSeq" id="WP_130616159.1">
    <property type="nucleotide sequence ID" value="NZ_AP019400.1"/>
</dbReference>
<dbReference type="Proteomes" id="UP000289856">
    <property type="component" value="Chromosome"/>
</dbReference>
<evidence type="ECO:0000313" key="1">
    <source>
        <dbReference type="EMBL" id="BBI36676.1"/>
    </source>
</evidence>
<name>A0A3T1DET7_9BACL</name>
<dbReference type="EMBL" id="AP019400">
    <property type="protein sequence ID" value="BBI36676.1"/>
    <property type="molecule type" value="Genomic_DNA"/>
</dbReference>
<accession>A0A3T1DET7</accession>
<reference evidence="1 2" key="1">
    <citation type="submission" date="2019-01" db="EMBL/GenBank/DDBJ databases">
        <title>Complete genome sequence of Cohnella hallensis HS21 isolated from Korean fir (Abies koreana) rhizospheric soil.</title>
        <authorList>
            <person name="Jiang L."/>
            <person name="Kang S.W."/>
            <person name="Kim S."/>
            <person name="Jung J."/>
            <person name="Kim C.Y."/>
            <person name="Kim D.H."/>
            <person name="Kim S.W."/>
            <person name="Lee J."/>
        </authorList>
    </citation>
    <scope>NUCLEOTIDE SEQUENCE [LARGE SCALE GENOMIC DNA]</scope>
    <source>
        <strain evidence="1 2">HS21</strain>
    </source>
</reference>
<sequence>MIRISHSFKPSKTIDEQLDIFKSRGLIIEDELWAKGILKRVSYYRFTAYTLSLKTDDVFHAGVTFKQIFRLYDFDLKFRLLLLEIIEVVEVSMRTYIALVLADKYDGMGYIDSENFDDASKHAKFIADLDQLLKQSKDVFVKHYFYKYDGEFPIWVVNEVITLGVLSKMFKNMKKQDKNELGRKYYARVNGDYLASWLHALSNLRNICAHYGRTYNRNFSIPPKLFVRDHKVIKDNYKVFTPVYVVKYMINDKTYWNSWVERLRALIDEYTEVDKGLIGFPEDWYHLLKV</sequence>
<dbReference type="OrthoDB" id="5363652at2"/>
<dbReference type="KEGG" id="cohn:KCTCHS21_60750"/>
<proteinExistence type="predicted"/>